<dbReference type="InterPro" id="IPR013324">
    <property type="entry name" value="RNA_pol_sigma_r3/r4-like"/>
</dbReference>
<reference evidence="7" key="1">
    <citation type="submission" date="2022-01" db="EMBL/GenBank/DDBJ databases">
        <title>Collection of gut derived symbiotic bacterial strains cultured from healthy donors.</title>
        <authorList>
            <person name="Lin H."/>
            <person name="Kohout C."/>
            <person name="Waligurski E."/>
            <person name="Pamer E.G."/>
        </authorList>
    </citation>
    <scope>NUCLEOTIDE SEQUENCE</scope>
    <source>
        <strain evidence="7">MSK.14.39</strain>
    </source>
</reference>
<dbReference type="AlphaFoldDB" id="A0A9Q4ABD6"/>
<dbReference type="RefSeq" id="WP_226807716.1">
    <property type="nucleotide sequence ID" value="NZ_JAJBNW010000014.1"/>
</dbReference>
<dbReference type="SUPFAM" id="SSF88659">
    <property type="entry name" value="Sigma3 and sigma4 domains of RNA polymerase sigma factors"/>
    <property type="match status" value="1"/>
</dbReference>
<gene>
    <name evidence="7" type="ORF">L0P62_04900</name>
</gene>
<dbReference type="GO" id="GO:0016987">
    <property type="term" value="F:sigma factor activity"/>
    <property type="evidence" value="ECO:0007669"/>
    <property type="project" value="UniProtKB-KW"/>
</dbReference>
<evidence type="ECO:0000256" key="4">
    <source>
        <dbReference type="ARBA" id="ARBA00023163"/>
    </source>
</evidence>
<evidence type="ECO:0000256" key="2">
    <source>
        <dbReference type="ARBA" id="ARBA00023082"/>
    </source>
</evidence>
<dbReference type="InterPro" id="IPR007630">
    <property type="entry name" value="RNA_pol_sigma70_r4"/>
</dbReference>
<dbReference type="Gene3D" id="1.20.120.1810">
    <property type="match status" value="1"/>
</dbReference>
<name>A0A9Q4ABD6_9FIRM</name>
<evidence type="ECO:0000259" key="5">
    <source>
        <dbReference type="Pfam" id="PF04542"/>
    </source>
</evidence>
<feature type="domain" description="RNA polymerase sigma-70 region 4" evidence="6">
    <location>
        <begin position="133"/>
        <end position="180"/>
    </location>
</feature>
<feature type="domain" description="RNA polymerase sigma-70 region 2" evidence="5">
    <location>
        <begin position="24"/>
        <end position="75"/>
    </location>
</feature>
<evidence type="ECO:0000259" key="6">
    <source>
        <dbReference type="Pfam" id="PF04545"/>
    </source>
</evidence>
<dbReference type="InterPro" id="IPR007627">
    <property type="entry name" value="RNA_pol_sigma70_r2"/>
</dbReference>
<organism evidence="7 8">
    <name type="scientific">Anaerosalibacter bizertensis</name>
    <dbReference type="NCBI Taxonomy" id="932217"/>
    <lineage>
        <taxon>Bacteria</taxon>
        <taxon>Bacillati</taxon>
        <taxon>Bacillota</taxon>
        <taxon>Tissierellia</taxon>
        <taxon>Tissierellales</taxon>
        <taxon>Sporanaerobacteraceae</taxon>
        <taxon>Anaerosalibacter</taxon>
    </lineage>
</organism>
<dbReference type="InterPro" id="IPR013325">
    <property type="entry name" value="RNA_pol_sigma_r2"/>
</dbReference>
<dbReference type="NCBIfam" id="TIGR02937">
    <property type="entry name" value="sigma70-ECF"/>
    <property type="match status" value="1"/>
</dbReference>
<dbReference type="InterPro" id="IPR014284">
    <property type="entry name" value="RNA_pol_sigma-70_dom"/>
</dbReference>
<keyword evidence="2" id="KW-0731">Sigma factor</keyword>
<accession>A0A9Q4ABD6</accession>
<comment type="caution">
    <text evidence="7">The sequence shown here is derived from an EMBL/GenBank/DDBJ whole genome shotgun (WGS) entry which is preliminary data.</text>
</comment>
<dbReference type="Gene3D" id="1.20.140.160">
    <property type="match status" value="1"/>
</dbReference>
<proteinExistence type="predicted"/>
<dbReference type="PANTHER" id="PTHR30385">
    <property type="entry name" value="SIGMA FACTOR F FLAGELLAR"/>
    <property type="match status" value="1"/>
</dbReference>
<dbReference type="PRINTS" id="PR00046">
    <property type="entry name" value="SIGMA70FCT"/>
</dbReference>
<dbReference type="EMBL" id="JAKNID010000012">
    <property type="protein sequence ID" value="MCG4564784.1"/>
    <property type="molecule type" value="Genomic_DNA"/>
</dbReference>
<keyword evidence="1" id="KW-0805">Transcription regulation</keyword>
<evidence type="ECO:0000256" key="3">
    <source>
        <dbReference type="ARBA" id="ARBA00023125"/>
    </source>
</evidence>
<dbReference type="GO" id="GO:0006352">
    <property type="term" value="P:DNA-templated transcription initiation"/>
    <property type="evidence" value="ECO:0007669"/>
    <property type="project" value="InterPro"/>
</dbReference>
<keyword evidence="3" id="KW-0238">DNA-binding</keyword>
<keyword evidence="8" id="KW-1185">Reference proteome</keyword>
<evidence type="ECO:0000313" key="7">
    <source>
        <dbReference type="EMBL" id="MCG4564784.1"/>
    </source>
</evidence>
<evidence type="ECO:0000256" key="1">
    <source>
        <dbReference type="ARBA" id="ARBA00023015"/>
    </source>
</evidence>
<dbReference type="Proteomes" id="UP001108123">
    <property type="component" value="Unassembled WGS sequence"/>
</dbReference>
<dbReference type="Pfam" id="PF04542">
    <property type="entry name" value="Sigma70_r2"/>
    <property type="match status" value="1"/>
</dbReference>
<dbReference type="GO" id="GO:0003677">
    <property type="term" value="F:DNA binding"/>
    <property type="evidence" value="ECO:0007669"/>
    <property type="project" value="UniProtKB-KW"/>
</dbReference>
<protein>
    <submittedName>
        <fullName evidence="7">Sigma-70 family RNA polymerase sigma factor</fullName>
    </submittedName>
</protein>
<dbReference type="InterPro" id="IPR000943">
    <property type="entry name" value="RNA_pol_sigma70"/>
</dbReference>
<sequence length="187" mass="22088">MYSEIDKLVTLSKKGDRNAKERLIISLKPLVLNSIRRYYNCYSQYDDLIQEGYEIILRTVEDYDDSKGSRFLGYLKLQLKYHYLNKHKEKITLSLNETLDDEEEFIDLLEDKGFGPLDTIINKEEKETLFKGLSYLSNRQVEVLIYYYIQKMTMVEISEKLGLSYRTVVNTKTKAVDKLKNIINKNI</sequence>
<evidence type="ECO:0000313" key="8">
    <source>
        <dbReference type="Proteomes" id="UP001108123"/>
    </source>
</evidence>
<keyword evidence="4" id="KW-0804">Transcription</keyword>
<dbReference type="Pfam" id="PF04545">
    <property type="entry name" value="Sigma70_r4"/>
    <property type="match status" value="1"/>
</dbReference>
<dbReference type="SUPFAM" id="SSF88946">
    <property type="entry name" value="Sigma2 domain of RNA polymerase sigma factors"/>
    <property type="match status" value="1"/>
</dbReference>